<feature type="region of interest" description="Disordered" evidence="1">
    <location>
        <begin position="1"/>
        <end position="23"/>
    </location>
</feature>
<reference evidence="2 3" key="1">
    <citation type="submission" date="2017-03" db="EMBL/GenBank/DDBJ databases">
        <authorList>
            <person name="Regsiter A."/>
            <person name="William W."/>
        </authorList>
    </citation>
    <scope>NUCLEOTIDE SEQUENCE [LARGE SCALE GENOMIC DNA]</scope>
    <source>
        <strain evidence="2">PRJEB5721</strain>
    </source>
</reference>
<proteinExistence type="predicted"/>
<evidence type="ECO:0000313" key="3">
    <source>
        <dbReference type="Proteomes" id="UP000193925"/>
    </source>
</evidence>
<keyword evidence="3" id="KW-1185">Reference proteome</keyword>
<name>A0ABY1MUW9_9PROT</name>
<accession>A0ABY1MUW9</accession>
<dbReference type="EMBL" id="LT841305">
    <property type="protein sequence ID" value="SMH66642.1"/>
    <property type="molecule type" value="Genomic_DNA"/>
</dbReference>
<evidence type="ECO:0000313" key="2">
    <source>
        <dbReference type="EMBL" id="SMH66642.1"/>
    </source>
</evidence>
<organism evidence="2 3">
    <name type="scientific">Acidithiobacillus ferrivorans</name>
    <dbReference type="NCBI Taxonomy" id="160808"/>
    <lineage>
        <taxon>Bacteria</taxon>
        <taxon>Pseudomonadati</taxon>
        <taxon>Pseudomonadota</taxon>
        <taxon>Acidithiobacillia</taxon>
        <taxon>Acidithiobacillales</taxon>
        <taxon>Acidithiobacillaceae</taxon>
        <taxon>Acidithiobacillus</taxon>
    </lineage>
</organism>
<evidence type="ECO:0000256" key="1">
    <source>
        <dbReference type="SAM" id="MobiDB-lite"/>
    </source>
</evidence>
<sequence>MTALGHSGTRSARRVDALMTIPNPKGRPRPYAVCCEDGDGIHPLRGFRYATRASAETALGDLDCAMSFRRHMGLGGWQRGWHSFVVIDMREAS</sequence>
<protein>
    <submittedName>
        <fullName evidence="2">Uncharacterized protein</fullName>
    </submittedName>
</protein>
<dbReference type="Proteomes" id="UP000193925">
    <property type="component" value="Chromosome AFERRI"/>
</dbReference>
<gene>
    <name evidence="2" type="ORF">AFERRI_30379</name>
</gene>